<organism evidence="2 3">
    <name type="scientific">Desulfosarcina ovata subsp. sediminis</name>
    <dbReference type="NCBI Taxonomy" id="885957"/>
    <lineage>
        <taxon>Bacteria</taxon>
        <taxon>Pseudomonadati</taxon>
        <taxon>Thermodesulfobacteriota</taxon>
        <taxon>Desulfobacteria</taxon>
        <taxon>Desulfobacterales</taxon>
        <taxon>Desulfosarcinaceae</taxon>
        <taxon>Desulfosarcina</taxon>
    </lineage>
</organism>
<protein>
    <submittedName>
        <fullName evidence="2">Uncharacterized protein</fullName>
    </submittedName>
</protein>
<dbReference type="Proteomes" id="UP000425960">
    <property type="component" value="Chromosome"/>
</dbReference>
<dbReference type="EMBL" id="AP021876">
    <property type="protein sequence ID" value="BBO82877.1"/>
    <property type="molecule type" value="Genomic_DNA"/>
</dbReference>
<dbReference type="AlphaFoldDB" id="A0A5K7ZPY5"/>
<sequence>MFLARPEGGIAFSRLKGEKAWILTGLYSKAIGGKRASNKSKSGRRHSFNRSAKVS</sequence>
<gene>
    <name evidence="2" type="ORF">DSCO28_34430</name>
</gene>
<name>A0A5K7ZPY5_9BACT</name>
<feature type="compositionally biased region" description="Basic residues" evidence="1">
    <location>
        <begin position="36"/>
        <end position="48"/>
    </location>
</feature>
<evidence type="ECO:0000313" key="2">
    <source>
        <dbReference type="EMBL" id="BBO82877.1"/>
    </source>
</evidence>
<feature type="region of interest" description="Disordered" evidence="1">
    <location>
        <begin position="33"/>
        <end position="55"/>
    </location>
</feature>
<evidence type="ECO:0000313" key="3">
    <source>
        <dbReference type="Proteomes" id="UP000425960"/>
    </source>
</evidence>
<reference evidence="2 3" key="1">
    <citation type="submission" date="2019-11" db="EMBL/GenBank/DDBJ databases">
        <title>Comparative genomics of hydrocarbon-degrading Desulfosarcina strains.</title>
        <authorList>
            <person name="Watanabe M."/>
            <person name="Kojima H."/>
            <person name="Fukui M."/>
        </authorList>
    </citation>
    <scope>NUCLEOTIDE SEQUENCE [LARGE SCALE GENOMIC DNA]</scope>
    <source>
        <strain evidence="2 3">28bB2T</strain>
    </source>
</reference>
<proteinExistence type="predicted"/>
<dbReference type="KEGG" id="dov:DSCO28_34430"/>
<evidence type="ECO:0000256" key="1">
    <source>
        <dbReference type="SAM" id="MobiDB-lite"/>
    </source>
</evidence>
<accession>A0A5K7ZPY5</accession>